<evidence type="ECO:0000256" key="1">
    <source>
        <dbReference type="ARBA" id="ARBA00022448"/>
    </source>
</evidence>
<dbReference type="GO" id="GO:0009055">
    <property type="term" value="F:electron transfer activity"/>
    <property type="evidence" value="ECO:0007669"/>
    <property type="project" value="InterPro"/>
</dbReference>
<dbReference type="InterPro" id="IPR028871">
    <property type="entry name" value="BlueCu_1_BS"/>
</dbReference>
<dbReference type="AlphaFoldDB" id="A0A4R0NG55"/>
<comment type="caution">
    <text evidence="7">The sequence shown here is derived from an EMBL/GenBank/DDBJ whole genome shotgun (WGS) entry which is preliminary data.</text>
</comment>
<feature type="chain" id="PRO_5020998699" evidence="5">
    <location>
        <begin position="23"/>
        <end position="172"/>
    </location>
</feature>
<feature type="signal peptide" evidence="5">
    <location>
        <begin position="1"/>
        <end position="22"/>
    </location>
</feature>
<keyword evidence="4" id="KW-0186">Copper</keyword>
<evidence type="ECO:0000256" key="4">
    <source>
        <dbReference type="ARBA" id="ARBA00023008"/>
    </source>
</evidence>
<keyword evidence="8" id="KW-1185">Reference proteome</keyword>
<evidence type="ECO:0000256" key="2">
    <source>
        <dbReference type="ARBA" id="ARBA00022723"/>
    </source>
</evidence>
<proteinExistence type="predicted"/>
<dbReference type="EMBL" id="SJSM01000001">
    <property type="protein sequence ID" value="TCC99405.1"/>
    <property type="molecule type" value="Genomic_DNA"/>
</dbReference>
<protein>
    <submittedName>
        <fullName evidence="7">Azurin</fullName>
    </submittedName>
</protein>
<dbReference type="InterPro" id="IPR000923">
    <property type="entry name" value="BlueCu_1"/>
</dbReference>
<evidence type="ECO:0000259" key="6">
    <source>
        <dbReference type="Pfam" id="PF00127"/>
    </source>
</evidence>
<keyword evidence="1" id="KW-0813">Transport</keyword>
<dbReference type="SUPFAM" id="SSF49503">
    <property type="entry name" value="Cupredoxins"/>
    <property type="match status" value="1"/>
</dbReference>
<dbReference type="Proteomes" id="UP000291117">
    <property type="component" value="Unassembled WGS sequence"/>
</dbReference>
<gene>
    <name evidence="7" type="ORF">EZ444_01645</name>
</gene>
<dbReference type="CDD" id="cd13922">
    <property type="entry name" value="Azurin"/>
    <property type="match status" value="1"/>
</dbReference>
<sequence>MKKVLSITALVAAFAFTLSSCGCDDETKKQPVTPPAEDMMVPPAAEAISNTLTLSAHDEMKFDKTELKALAGKPITLTFAHIGTMDKNTMGHNFILLKKGTDIDDFVKKALTAKDNDYIPKSESDKIIAHTKLLPGGATDTIEFTVPEKGTYDFICSFPGHAATMRGKFIVE</sequence>
<reference evidence="7 8" key="1">
    <citation type="submission" date="2019-02" db="EMBL/GenBank/DDBJ databases">
        <title>Pedobacter sp. RP-3-8 sp. nov., isolated from Arctic soil.</title>
        <authorList>
            <person name="Dahal R.H."/>
        </authorList>
    </citation>
    <scope>NUCLEOTIDE SEQUENCE [LARGE SCALE GENOMIC DNA]</scope>
    <source>
        <strain evidence="7 8">RP-3-8</strain>
    </source>
</reference>
<feature type="domain" description="Blue (type 1) copper" evidence="6">
    <location>
        <begin position="55"/>
        <end position="172"/>
    </location>
</feature>
<evidence type="ECO:0000256" key="5">
    <source>
        <dbReference type="SAM" id="SignalP"/>
    </source>
</evidence>
<dbReference type="Pfam" id="PF00127">
    <property type="entry name" value="Copper-bind"/>
    <property type="match status" value="1"/>
</dbReference>
<keyword evidence="5" id="KW-0732">Signal</keyword>
<dbReference type="PROSITE" id="PS51257">
    <property type="entry name" value="PROKAR_LIPOPROTEIN"/>
    <property type="match status" value="1"/>
</dbReference>
<keyword evidence="2" id="KW-0479">Metal-binding</keyword>
<dbReference type="InterPro" id="IPR050845">
    <property type="entry name" value="Cu-binding_ET"/>
</dbReference>
<dbReference type="RefSeq" id="WP_131606578.1">
    <property type="nucleotide sequence ID" value="NZ_SJSM01000001.1"/>
</dbReference>
<dbReference type="OrthoDB" id="9808161at2"/>
<dbReference type="InterPro" id="IPR014068">
    <property type="entry name" value="Azurin"/>
</dbReference>
<evidence type="ECO:0000313" key="8">
    <source>
        <dbReference type="Proteomes" id="UP000291117"/>
    </source>
</evidence>
<dbReference type="PANTHER" id="PTHR38439">
    <property type="entry name" value="AURACYANIN-B"/>
    <property type="match status" value="1"/>
</dbReference>
<dbReference type="InterPro" id="IPR008972">
    <property type="entry name" value="Cupredoxin"/>
</dbReference>
<dbReference type="PROSITE" id="PS00196">
    <property type="entry name" value="COPPER_BLUE"/>
    <property type="match status" value="1"/>
</dbReference>
<evidence type="ECO:0000256" key="3">
    <source>
        <dbReference type="ARBA" id="ARBA00022982"/>
    </source>
</evidence>
<dbReference type="Gene3D" id="2.60.40.420">
    <property type="entry name" value="Cupredoxins - blue copper proteins"/>
    <property type="match status" value="1"/>
</dbReference>
<dbReference type="GO" id="GO:0005507">
    <property type="term" value="F:copper ion binding"/>
    <property type="evidence" value="ECO:0007669"/>
    <property type="project" value="InterPro"/>
</dbReference>
<name>A0A4R0NG55_9SPHI</name>
<organism evidence="7 8">
    <name type="scientific">Pedobacter hiemivivus</name>
    <dbReference type="NCBI Taxonomy" id="2530454"/>
    <lineage>
        <taxon>Bacteria</taxon>
        <taxon>Pseudomonadati</taxon>
        <taxon>Bacteroidota</taxon>
        <taxon>Sphingobacteriia</taxon>
        <taxon>Sphingobacteriales</taxon>
        <taxon>Sphingobacteriaceae</taxon>
        <taxon>Pedobacter</taxon>
    </lineage>
</organism>
<accession>A0A4R0NG55</accession>
<keyword evidence="3" id="KW-0249">Electron transport</keyword>
<evidence type="ECO:0000313" key="7">
    <source>
        <dbReference type="EMBL" id="TCC99405.1"/>
    </source>
</evidence>
<dbReference type="PANTHER" id="PTHR38439:SF2">
    <property type="entry name" value="OUTER MEMBRANE PROTEIN H.8"/>
    <property type="match status" value="1"/>
</dbReference>